<evidence type="ECO:0000313" key="1">
    <source>
        <dbReference type="EMBL" id="MBO1920080.1"/>
    </source>
</evidence>
<dbReference type="EMBL" id="JAGETT010000121">
    <property type="protein sequence ID" value="MBO1920080.1"/>
    <property type="molecule type" value="Genomic_DNA"/>
</dbReference>
<reference evidence="1" key="1">
    <citation type="submission" date="2021-03" db="EMBL/GenBank/DDBJ databases">
        <title>Molecular epidemiology and mechanisms of colistin and carbapenem resistance in Enterobacteriaceae from clinical isolates, the environment and porcine samples in Pretoria, South Africa.</title>
        <authorList>
            <person name="Bogoshi D."/>
            <person name="Mbelle N.M."/>
            <person name="Naidoo V."/>
            <person name="Osei Sekyere J."/>
        </authorList>
    </citation>
    <scope>NUCLEOTIDE SEQUENCE</scope>
    <source>
        <strain evidence="1">ESB009</strain>
    </source>
</reference>
<name>A0A939NCD7_STAXY</name>
<proteinExistence type="predicted"/>
<gene>
    <name evidence="1" type="ORF">J4710_11995</name>
</gene>
<accession>A0A939NCD7</accession>
<organism evidence="1">
    <name type="scientific">Staphylococcus xylosus</name>
    <dbReference type="NCBI Taxonomy" id="1288"/>
    <lineage>
        <taxon>Bacteria</taxon>
        <taxon>Bacillati</taxon>
        <taxon>Bacillota</taxon>
        <taxon>Bacilli</taxon>
        <taxon>Bacillales</taxon>
        <taxon>Staphylococcaceae</taxon>
        <taxon>Staphylococcus</taxon>
    </lineage>
</organism>
<dbReference type="AlphaFoldDB" id="A0A939NCD7"/>
<protein>
    <submittedName>
        <fullName evidence="1">Uncharacterized protein</fullName>
    </submittedName>
</protein>
<sequence>MIVGSTLSQYIIAAKLFSNCSLLNGDTLDNVWKAYHFHYVSKLLQQFEKVKVMFLSILKYIKL</sequence>
<feature type="non-terminal residue" evidence="1">
    <location>
        <position position="63"/>
    </location>
</feature>
<comment type="caution">
    <text evidence="1">The sequence shown here is derived from an EMBL/GenBank/DDBJ whole genome shotgun (WGS) entry which is preliminary data.</text>
</comment>